<dbReference type="GO" id="GO:0005886">
    <property type="term" value="C:plasma membrane"/>
    <property type="evidence" value="ECO:0007669"/>
    <property type="project" value="UniProtKB-SubCell"/>
</dbReference>
<feature type="transmembrane region" description="Helical" evidence="7">
    <location>
        <begin position="231"/>
        <end position="252"/>
    </location>
</feature>
<feature type="transmembrane region" description="Helical" evidence="7">
    <location>
        <begin position="104"/>
        <end position="128"/>
    </location>
</feature>
<comment type="similarity">
    <text evidence="7">Belongs to the binding-protein-dependent transport system permease family.</text>
</comment>
<gene>
    <name evidence="9" type="ORF">SAMN05660472_00424</name>
</gene>
<keyword evidence="2 7" id="KW-0813">Transport</keyword>
<dbReference type="CDD" id="cd06261">
    <property type="entry name" value="TM_PBP2"/>
    <property type="match status" value="1"/>
</dbReference>
<feature type="transmembrane region" description="Helical" evidence="7">
    <location>
        <begin position="21"/>
        <end position="40"/>
    </location>
</feature>
<dbReference type="GO" id="GO:0055085">
    <property type="term" value="P:transmembrane transport"/>
    <property type="evidence" value="ECO:0007669"/>
    <property type="project" value="InterPro"/>
</dbReference>
<dbReference type="EMBL" id="FNFP01000001">
    <property type="protein sequence ID" value="SDJ97729.1"/>
    <property type="molecule type" value="Genomic_DNA"/>
</dbReference>
<dbReference type="OrthoDB" id="9804353at2"/>
<evidence type="ECO:0000256" key="7">
    <source>
        <dbReference type="RuleBase" id="RU363032"/>
    </source>
</evidence>
<evidence type="ECO:0000256" key="1">
    <source>
        <dbReference type="ARBA" id="ARBA00004651"/>
    </source>
</evidence>
<dbReference type="PANTHER" id="PTHR30151">
    <property type="entry name" value="ALKANE SULFONATE ABC TRANSPORTER-RELATED, MEMBRANE SUBUNIT"/>
    <property type="match status" value="1"/>
</dbReference>
<proteinExistence type="inferred from homology"/>
<evidence type="ECO:0000256" key="2">
    <source>
        <dbReference type="ARBA" id="ARBA00022448"/>
    </source>
</evidence>
<accession>A0A1G8Y4E0</accession>
<feature type="transmembrane region" description="Helical" evidence="7">
    <location>
        <begin position="72"/>
        <end position="92"/>
    </location>
</feature>
<evidence type="ECO:0000256" key="4">
    <source>
        <dbReference type="ARBA" id="ARBA00022692"/>
    </source>
</evidence>
<dbReference type="Gene3D" id="1.10.3720.10">
    <property type="entry name" value="MetI-like"/>
    <property type="match status" value="1"/>
</dbReference>
<dbReference type="AlphaFoldDB" id="A0A1G8Y4E0"/>
<organism evidence="9 10">
    <name type="scientific">Natronincola ferrireducens</name>
    <dbReference type="NCBI Taxonomy" id="393762"/>
    <lineage>
        <taxon>Bacteria</taxon>
        <taxon>Bacillati</taxon>
        <taxon>Bacillota</taxon>
        <taxon>Clostridia</taxon>
        <taxon>Peptostreptococcales</taxon>
        <taxon>Natronincolaceae</taxon>
        <taxon>Natronincola</taxon>
    </lineage>
</organism>
<keyword evidence="3" id="KW-1003">Cell membrane</keyword>
<dbReference type="InterPro" id="IPR035906">
    <property type="entry name" value="MetI-like_sf"/>
</dbReference>
<dbReference type="STRING" id="393762.SAMN05660472_00424"/>
<dbReference type="SUPFAM" id="SSF161098">
    <property type="entry name" value="MetI-like"/>
    <property type="match status" value="1"/>
</dbReference>
<feature type="transmembrane region" description="Helical" evidence="7">
    <location>
        <begin position="46"/>
        <end position="65"/>
    </location>
</feature>
<feature type="transmembrane region" description="Helical" evidence="7">
    <location>
        <begin position="188"/>
        <end position="210"/>
    </location>
</feature>
<dbReference type="RefSeq" id="WP_090549626.1">
    <property type="nucleotide sequence ID" value="NZ_FNFP01000001.1"/>
</dbReference>
<evidence type="ECO:0000313" key="9">
    <source>
        <dbReference type="EMBL" id="SDJ97729.1"/>
    </source>
</evidence>
<protein>
    <submittedName>
        <fullName evidence="9">ABC-type nitrate/sulfonate/bicarbonate transport system, permease component</fullName>
    </submittedName>
</protein>
<dbReference type="Pfam" id="PF00528">
    <property type="entry name" value="BPD_transp_1"/>
    <property type="match status" value="1"/>
</dbReference>
<reference evidence="9 10" key="1">
    <citation type="submission" date="2016-10" db="EMBL/GenBank/DDBJ databases">
        <authorList>
            <person name="de Groot N.N."/>
        </authorList>
    </citation>
    <scope>NUCLEOTIDE SEQUENCE [LARGE SCALE GENOMIC DNA]</scope>
    <source>
        <strain evidence="9 10">DSM 18346</strain>
    </source>
</reference>
<dbReference type="PROSITE" id="PS50928">
    <property type="entry name" value="ABC_TM1"/>
    <property type="match status" value="1"/>
</dbReference>
<feature type="transmembrane region" description="Helical" evidence="7">
    <location>
        <begin position="135"/>
        <end position="157"/>
    </location>
</feature>
<dbReference type="Proteomes" id="UP000198718">
    <property type="component" value="Unassembled WGS sequence"/>
</dbReference>
<keyword evidence="6 7" id="KW-0472">Membrane</keyword>
<dbReference type="InterPro" id="IPR000515">
    <property type="entry name" value="MetI-like"/>
</dbReference>
<keyword evidence="4 7" id="KW-0812">Transmembrane</keyword>
<feature type="domain" description="ABC transmembrane type-1" evidence="8">
    <location>
        <begin position="69"/>
        <end position="249"/>
    </location>
</feature>
<evidence type="ECO:0000256" key="3">
    <source>
        <dbReference type="ARBA" id="ARBA00022475"/>
    </source>
</evidence>
<keyword evidence="10" id="KW-1185">Reference proteome</keyword>
<evidence type="ECO:0000313" key="10">
    <source>
        <dbReference type="Proteomes" id="UP000198718"/>
    </source>
</evidence>
<evidence type="ECO:0000259" key="8">
    <source>
        <dbReference type="PROSITE" id="PS50928"/>
    </source>
</evidence>
<evidence type="ECO:0000256" key="5">
    <source>
        <dbReference type="ARBA" id="ARBA00022989"/>
    </source>
</evidence>
<sequence length="270" mass="30168">MKRLKNIDNVFHRLSRLNIDILPLGFSLSLLMLWEMVGRLGWVQPFILPAPSAVVRALITTFPIMREHITTTLLEAVVGFLVAILLAVMMAVAMDRIVVVRRTLYPLVIISQTVPIITLAPLFAMWFGFGYLPKIVIVVLVCFFPITISLLEGLASVDKDLLNLLKSMGASHLDIYRIVKLPAALPSFFAGLKISGTYSIMGAVIGEWIGGKKGLGVYMMRARQSFATDRVFATIVIIVLLSIAVLKLIIFIEARAIPWHRELRKIQKEE</sequence>
<comment type="subcellular location">
    <subcellularLocation>
        <location evidence="1 7">Cell membrane</location>
        <topology evidence="1 7">Multi-pass membrane protein</topology>
    </subcellularLocation>
</comment>
<evidence type="ECO:0000256" key="6">
    <source>
        <dbReference type="ARBA" id="ARBA00023136"/>
    </source>
</evidence>
<dbReference type="PANTHER" id="PTHR30151:SF20">
    <property type="entry name" value="ABC TRANSPORTER PERMEASE PROTEIN HI_0355-RELATED"/>
    <property type="match status" value="1"/>
</dbReference>
<keyword evidence="5 7" id="KW-1133">Transmembrane helix</keyword>
<name>A0A1G8Y4E0_9FIRM</name>